<dbReference type="Pfam" id="PF02225">
    <property type="entry name" value="PA"/>
    <property type="match status" value="1"/>
</dbReference>
<dbReference type="InterPro" id="IPR045175">
    <property type="entry name" value="M28_fam"/>
</dbReference>
<protein>
    <submittedName>
        <fullName evidence="4">M20/M25/M40 family metallo-hydrolase</fullName>
    </submittedName>
</protein>
<dbReference type="SUPFAM" id="SSF53187">
    <property type="entry name" value="Zn-dependent exopeptidases"/>
    <property type="match status" value="1"/>
</dbReference>
<reference evidence="4 5" key="1">
    <citation type="submission" date="2019-10" db="EMBL/GenBank/DDBJ databases">
        <title>Rubrobacter sp nov SCSIO 52090 isolated from a deep-sea sediment in the South China Sea.</title>
        <authorList>
            <person name="Chen R.W."/>
        </authorList>
    </citation>
    <scope>NUCLEOTIDE SEQUENCE [LARGE SCALE GENOMIC DNA]</scope>
    <source>
        <strain evidence="4 5">SCSIO 52909</strain>
    </source>
</reference>
<dbReference type="GO" id="GO:0008235">
    <property type="term" value="F:metalloexopeptidase activity"/>
    <property type="evidence" value="ECO:0007669"/>
    <property type="project" value="InterPro"/>
</dbReference>
<evidence type="ECO:0000256" key="1">
    <source>
        <dbReference type="SAM" id="Phobius"/>
    </source>
</evidence>
<dbReference type="KEGG" id="rub:GBA63_09715"/>
<dbReference type="InterPro" id="IPR003137">
    <property type="entry name" value="PA_domain"/>
</dbReference>
<dbReference type="InterPro" id="IPR046450">
    <property type="entry name" value="PA_dom_sf"/>
</dbReference>
<proteinExistence type="predicted"/>
<keyword evidence="1" id="KW-0812">Transmembrane</keyword>
<dbReference type="SUPFAM" id="SSF52025">
    <property type="entry name" value="PA domain"/>
    <property type="match status" value="1"/>
</dbReference>
<keyword evidence="4" id="KW-0378">Hydrolase</keyword>
<dbReference type="Pfam" id="PF04389">
    <property type="entry name" value="Peptidase_M28"/>
    <property type="match status" value="1"/>
</dbReference>
<accession>A0A6G8Q8Y2</accession>
<evidence type="ECO:0000313" key="5">
    <source>
        <dbReference type="Proteomes" id="UP000501452"/>
    </source>
</evidence>
<feature type="transmembrane region" description="Helical" evidence="1">
    <location>
        <begin position="15"/>
        <end position="35"/>
    </location>
</feature>
<gene>
    <name evidence="4" type="ORF">GBA63_09715</name>
</gene>
<dbReference type="EMBL" id="CP045119">
    <property type="protein sequence ID" value="QIN82892.1"/>
    <property type="molecule type" value="Genomic_DNA"/>
</dbReference>
<evidence type="ECO:0000259" key="2">
    <source>
        <dbReference type="Pfam" id="PF02225"/>
    </source>
</evidence>
<dbReference type="Proteomes" id="UP000501452">
    <property type="component" value="Chromosome"/>
</dbReference>
<sequence length="482" mass="50562">MHPEKDLPMPKARRIAMVVAPALVLLIVAVIVLILSSGRDATETAAGPATSDGLPAELREAVTLEGIMDHARRFQRIADEHSGNRAAGTPGYDASAAYVANELREAGYEVKVQRFEFPASAATLDAELREMGVPDAREYALGTDFAPMEGTPGGEVRASLRPVDEGSPTSGCEAGDFAGFVRGDVALLRRGVCTFGTKARNAEAAGASAAIVFNDGEPQGEVLFGELDGPPTGIPVLGTSATVGEDLLARDGASGVRVFVGDTGANSTTNVIAQTRGGNEDETVMVGAHLDSVPQGPGINDNGSGSATVLEIALQLAEIDPQPKNRVRFAFWGAEEIGLLGSRHYVENLSDNEIEDISAYLNFDMLGSPNFVRSVYEGPDEVEGVFSEYFDEKGIQTETNSALDGRSDHGPFQDEGVPTGGLFSGAGGTKTRNQQEAFGGEVGAPFDACYHQECDDIENLNEKSLDQLSDGAAHATAVLAQS</sequence>
<feature type="domain" description="Peptidase M28" evidence="3">
    <location>
        <begin position="270"/>
        <end position="474"/>
    </location>
</feature>
<evidence type="ECO:0000259" key="3">
    <source>
        <dbReference type="Pfam" id="PF04389"/>
    </source>
</evidence>
<feature type="domain" description="PA" evidence="2">
    <location>
        <begin position="165"/>
        <end position="247"/>
    </location>
</feature>
<organism evidence="4 5">
    <name type="scientific">Rubrobacter tropicus</name>
    <dbReference type="NCBI Taxonomy" id="2653851"/>
    <lineage>
        <taxon>Bacteria</taxon>
        <taxon>Bacillati</taxon>
        <taxon>Actinomycetota</taxon>
        <taxon>Rubrobacteria</taxon>
        <taxon>Rubrobacterales</taxon>
        <taxon>Rubrobacteraceae</taxon>
        <taxon>Rubrobacter</taxon>
    </lineage>
</organism>
<dbReference type="GO" id="GO:0006508">
    <property type="term" value="P:proteolysis"/>
    <property type="evidence" value="ECO:0007669"/>
    <property type="project" value="InterPro"/>
</dbReference>
<dbReference type="PANTHER" id="PTHR12147">
    <property type="entry name" value="METALLOPEPTIDASE M28 FAMILY MEMBER"/>
    <property type="match status" value="1"/>
</dbReference>
<name>A0A6G8Q8Y2_9ACTN</name>
<keyword evidence="1" id="KW-0472">Membrane</keyword>
<dbReference type="AlphaFoldDB" id="A0A6G8Q8Y2"/>
<dbReference type="Gene3D" id="3.40.630.10">
    <property type="entry name" value="Zn peptidases"/>
    <property type="match status" value="2"/>
</dbReference>
<dbReference type="PANTHER" id="PTHR12147:SF26">
    <property type="entry name" value="PEPTIDASE M28 DOMAIN-CONTAINING PROTEIN"/>
    <property type="match status" value="1"/>
</dbReference>
<keyword evidence="1" id="KW-1133">Transmembrane helix</keyword>
<evidence type="ECO:0000313" key="4">
    <source>
        <dbReference type="EMBL" id="QIN82892.1"/>
    </source>
</evidence>
<dbReference type="InterPro" id="IPR007484">
    <property type="entry name" value="Peptidase_M28"/>
</dbReference>
<dbReference type="Gene3D" id="3.50.30.30">
    <property type="match status" value="1"/>
</dbReference>
<keyword evidence="5" id="KW-1185">Reference proteome</keyword>